<dbReference type="AlphaFoldDB" id="A0AA41R0C8"/>
<sequence length="244" mass="27616">MSEKPVPKAVIVFDVNVLIDAVNPDSRNHEAAMRAVSDDNGMPIYLSEMMLKTTTNKLLEMGANEKVVREYVEMIMSEDDYGPEKHVLGYIPVTDYGLLDKFGKSDYEDSTVVSLMDAAEEEARLPAVLISSDGALRTWCEEHERVAARPDQLSRLTSQRADDMQQATYQYLSRRMFRPGTQPVPLENTKMHAKQIVTSIRRDLQQQSRETTAAAEKNYRRFPELRPDEPNNLEAPAAHDGLGR</sequence>
<accession>A0AA41R0C8</accession>
<evidence type="ECO:0008006" key="4">
    <source>
        <dbReference type="Google" id="ProtNLM"/>
    </source>
</evidence>
<reference evidence="2" key="1">
    <citation type="submission" date="2022-03" db="EMBL/GenBank/DDBJ databases">
        <title>Cryobacterium sp. nov. strain ZS14-85, isolated from Antarctic soil.</title>
        <authorList>
            <person name="Li J."/>
            <person name="Niu G."/>
        </authorList>
    </citation>
    <scope>NUCLEOTIDE SEQUENCE</scope>
    <source>
        <strain evidence="2">ZS14-85</strain>
    </source>
</reference>
<comment type="caution">
    <text evidence="2">The sequence shown here is derived from an EMBL/GenBank/DDBJ whole genome shotgun (WGS) entry which is preliminary data.</text>
</comment>
<dbReference type="Proteomes" id="UP001165341">
    <property type="component" value="Unassembled WGS sequence"/>
</dbReference>
<evidence type="ECO:0000256" key="1">
    <source>
        <dbReference type="SAM" id="MobiDB-lite"/>
    </source>
</evidence>
<name>A0AA41R0C8_9MICO</name>
<gene>
    <name evidence="2" type="ORF">MQH31_17980</name>
</gene>
<organism evidence="2 3">
    <name type="scientific">Cryobacterium zhongshanensis</name>
    <dbReference type="NCBI Taxonomy" id="2928153"/>
    <lineage>
        <taxon>Bacteria</taxon>
        <taxon>Bacillati</taxon>
        <taxon>Actinomycetota</taxon>
        <taxon>Actinomycetes</taxon>
        <taxon>Micrococcales</taxon>
        <taxon>Microbacteriaceae</taxon>
        <taxon>Cryobacterium</taxon>
    </lineage>
</organism>
<dbReference type="RefSeq" id="WP_243013189.1">
    <property type="nucleotide sequence ID" value="NZ_JALGAR010000006.1"/>
</dbReference>
<keyword evidence="3" id="KW-1185">Reference proteome</keyword>
<protein>
    <recommendedName>
        <fullName evidence="4">PIN domain-containing protein</fullName>
    </recommendedName>
</protein>
<feature type="region of interest" description="Disordered" evidence="1">
    <location>
        <begin position="202"/>
        <end position="244"/>
    </location>
</feature>
<evidence type="ECO:0000313" key="3">
    <source>
        <dbReference type="Proteomes" id="UP001165341"/>
    </source>
</evidence>
<evidence type="ECO:0000313" key="2">
    <source>
        <dbReference type="EMBL" id="MCI4659698.1"/>
    </source>
</evidence>
<dbReference type="EMBL" id="JALGAR010000006">
    <property type="protein sequence ID" value="MCI4659698.1"/>
    <property type="molecule type" value="Genomic_DNA"/>
</dbReference>
<proteinExistence type="predicted"/>
<feature type="compositionally biased region" description="Basic and acidic residues" evidence="1">
    <location>
        <begin position="217"/>
        <end position="229"/>
    </location>
</feature>